<feature type="compositionally biased region" description="Basic and acidic residues" evidence="5">
    <location>
        <begin position="305"/>
        <end position="318"/>
    </location>
</feature>
<evidence type="ECO:0000313" key="7">
    <source>
        <dbReference type="EMBL" id="CAD8797386.1"/>
    </source>
</evidence>
<accession>A0A7S0VV95</accession>
<feature type="binding site" evidence="4">
    <location>
        <position position="259"/>
    </location>
    <ligand>
        <name>Fe cation</name>
        <dbReference type="ChEBI" id="CHEBI:24875"/>
        <note>catalytic</note>
    </ligand>
</feature>
<feature type="region of interest" description="Disordered" evidence="5">
    <location>
        <begin position="291"/>
        <end position="320"/>
    </location>
</feature>
<comment type="similarity">
    <text evidence="1">Belongs to the carotenoid oxygenase family.</text>
</comment>
<organism evidence="7">
    <name type="scientific">Hemiselmis tepida</name>
    <dbReference type="NCBI Taxonomy" id="464990"/>
    <lineage>
        <taxon>Eukaryota</taxon>
        <taxon>Cryptophyceae</taxon>
        <taxon>Cryptomonadales</taxon>
        <taxon>Hemiselmidaceae</taxon>
        <taxon>Hemiselmis</taxon>
    </lineage>
</organism>
<evidence type="ECO:0000256" key="3">
    <source>
        <dbReference type="ARBA" id="ARBA00023004"/>
    </source>
</evidence>
<reference evidence="7" key="1">
    <citation type="submission" date="2021-01" db="EMBL/GenBank/DDBJ databases">
        <authorList>
            <person name="Corre E."/>
            <person name="Pelletier E."/>
            <person name="Niang G."/>
            <person name="Scheremetjew M."/>
            <person name="Finn R."/>
            <person name="Kale V."/>
            <person name="Holt S."/>
            <person name="Cochrane G."/>
            <person name="Meng A."/>
            <person name="Brown T."/>
            <person name="Cohen L."/>
        </authorList>
    </citation>
    <scope>NUCLEOTIDE SEQUENCE</scope>
    <source>
        <strain evidence="7">CCMP443</strain>
    </source>
</reference>
<dbReference type="EMBL" id="HBFN01018917">
    <property type="protein sequence ID" value="CAD8797386.1"/>
    <property type="molecule type" value="Transcribed_RNA"/>
</dbReference>
<feature type="signal peptide" evidence="6">
    <location>
        <begin position="1"/>
        <end position="24"/>
    </location>
</feature>
<name>A0A7S0VV95_9CRYP</name>
<dbReference type="GO" id="GO:0016121">
    <property type="term" value="P:carotene catabolic process"/>
    <property type="evidence" value="ECO:0007669"/>
    <property type="project" value="TreeGrafter"/>
</dbReference>
<dbReference type="Pfam" id="PF03055">
    <property type="entry name" value="RPE65"/>
    <property type="match status" value="1"/>
</dbReference>
<dbReference type="InterPro" id="IPR011048">
    <property type="entry name" value="Haem_d1_sf"/>
</dbReference>
<dbReference type="AlphaFoldDB" id="A0A7S0VV95"/>
<keyword evidence="3 4" id="KW-0408">Iron</keyword>
<comment type="cofactor">
    <cofactor evidence="4">
        <name>Fe(2+)</name>
        <dbReference type="ChEBI" id="CHEBI:29033"/>
    </cofactor>
    <text evidence="4">Binds 1 Fe(2+) ion per subunit.</text>
</comment>
<protein>
    <recommendedName>
        <fullName evidence="8">Dioxygenase</fullName>
    </recommendedName>
</protein>
<dbReference type="InterPro" id="IPR004294">
    <property type="entry name" value="Carotenoid_Oase"/>
</dbReference>
<keyword evidence="2 4" id="KW-0479">Metal-binding</keyword>
<dbReference type="SUPFAM" id="SSF51004">
    <property type="entry name" value="C-terminal (heme d1) domain of cytochrome cd1-nitrite reductase"/>
    <property type="match status" value="1"/>
</dbReference>
<evidence type="ECO:0000256" key="5">
    <source>
        <dbReference type="SAM" id="MobiDB-lite"/>
    </source>
</evidence>
<evidence type="ECO:0000256" key="4">
    <source>
        <dbReference type="PIRSR" id="PIRSR604294-1"/>
    </source>
</evidence>
<keyword evidence="6" id="KW-0732">Signal</keyword>
<feature type="binding site" evidence="4">
    <location>
        <position position="401"/>
    </location>
    <ligand>
        <name>Fe cation</name>
        <dbReference type="ChEBI" id="CHEBI:24875"/>
        <note>catalytic</note>
    </ligand>
</feature>
<evidence type="ECO:0008006" key="8">
    <source>
        <dbReference type="Google" id="ProtNLM"/>
    </source>
</evidence>
<sequence length="619" mass="67911">MHSVRLPLLLGPLLVLLLGPAAEGFTSPPSQLRPSLYQPSARICAHAPLSGRGGRGRIFLGRLRASSVVEDGTAPQTQEDHWLYARDGGYDQEAFLRGFNTAAREDAAYEQAFEGGPVPKELLGTYYRNGHCRLEDGNGDRLRHPFDGDGMVLGITIDPDSGTAVVRNRWVRTEQAEAEKAAKKPLFARTFGNALPWWDGGLTFKNVANTAVMWHKGALYALWEGGRPHELDPLSLETKGEVTLDGNVGTGVTDTFSAHPRLHAASDTLIGFSYFGNPVTGETPITFWQFENAEGGPAGPGGAGKPKEKQGKLTEKRPKQTHTVPGFAFVHDVAVTDNFFVVSNAPVHFEFSQMPRWIAGAQPIMDCLNYDETKPTCLHLMRRNGAGVPVTVPLDPHFAFHHANAYEEDGKLILDTAAYTGHKGGVGFLDPNPQPGLTVYERMDLEKDPKSRITRYTVDLATLQFTKEVLCDRYSEFPVINPRCSGSRHRYVWALCSNRRDGKSAATQALCKVDTQDGGRSTIWMPDPWVFCGEPEFVPKEGGTEEDDGFILTLLYDGKRDSSELAVFDASAVEKGPITRLPLRTAVPHGLHGTWVGGLAPSLEEIQRREEGATFLGRH</sequence>
<dbReference type="PANTHER" id="PTHR10543:SF138">
    <property type="entry name" value="CAROTENOID OXYGENASE"/>
    <property type="match status" value="1"/>
</dbReference>
<dbReference type="PANTHER" id="PTHR10543">
    <property type="entry name" value="BETA-CAROTENE DIOXYGENASE"/>
    <property type="match status" value="1"/>
</dbReference>
<evidence type="ECO:0000256" key="1">
    <source>
        <dbReference type="ARBA" id="ARBA00006787"/>
    </source>
</evidence>
<evidence type="ECO:0000256" key="2">
    <source>
        <dbReference type="ARBA" id="ARBA00022723"/>
    </source>
</evidence>
<gene>
    <name evidence="7" type="ORF">HTEP1355_LOCUS11027</name>
</gene>
<dbReference type="GO" id="GO:0010436">
    <property type="term" value="F:carotenoid dioxygenase activity"/>
    <property type="evidence" value="ECO:0007669"/>
    <property type="project" value="TreeGrafter"/>
</dbReference>
<feature type="binding site" evidence="4">
    <location>
        <position position="331"/>
    </location>
    <ligand>
        <name>Fe cation</name>
        <dbReference type="ChEBI" id="CHEBI:24875"/>
        <note>catalytic</note>
    </ligand>
</feature>
<proteinExistence type="inferred from homology"/>
<dbReference type="GO" id="GO:0046872">
    <property type="term" value="F:metal ion binding"/>
    <property type="evidence" value="ECO:0007669"/>
    <property type="project" value="UniProtKB-KW"/>
</dbReference>
<feature type="binding site" evidence="4">
    <location>
        <position position="592"/>
    </location>
    <ligand>
        <name>Fe cation</name>
        <dbReference type="ChEBI" id="CHEBI:24875"/>
        <note>catalytic</note>
    </ligand>
</feature>
<feature type="chain" id="PRO_5030616562" description="Dioxygenase" evidence="6">
    <location>
        <begin position="25"/>
        <end position="619"/>
    </location>
</feature>
<evidence type="ECO:0000256" key="6">
    <source>
        <dbReference type="SAM" id="SignalP"/>
    </source>
</evidence>